<feature type="chain" id="PRO_5045825710" evidence="2">
    <location>
        <begin position="19"/>
        <end position="201"/>
    </location>
</feature>
<dbReference type="PROSITE" id="PS51257">
    <property type="entry name" value="PROKAR_LIPOPROTEIN"/>
    <property type="match status" value="1"/>
</dbReference>
<feature type="signal peptide" evidence="2">
    <location>
        <begin position="1"/>
        <end position="18"/>
    </location>
</feature>
<evidence type="ECO:0000256" key="1">
    <source>
        <dbReference type="SAM" id="MobiDB-lite"/>
    </source>
</evidence>
<evidence type="ECO:0000256" key="2">
    <source>
        <dbReference type="SAM" id="SignalP"/>
    </source>
</evidence>
<feature type="compositionally biased region" description="Low complexity" evidence="1">
    <location>
        <begin position="95"/>
        <end position="105"/>
    </location>
</feature>
<keyword evidence="2" id="KW-0732">Signal</keyword>
<gene>
    <name evidence="3" type="ORF">GCM10025770_26080</name>
</gene>
<protein>
    <submittedName>
        <fullName evidence="3">Uncharacterized protein</fullName>
    </submittedName>
</protein>
<dbReference type="Proteomes" id="UP001500547">
    <property type="component" value="Unassembled WGS sequence"/>
</dbReference>
<accession>A0ABP9QUC4</accession>
<organism evidence="3 4">
    <name type="scientific">Viridibacterium curvum</name>
    <dbReference type="NCBI Taxonomy" id="1101404"/>
    <lineage>
        <taxon>Bacteria</taxon>
        <taxon>Pseudomonadati</taxon>
        <taxon>Pseudomonadota</taxon>
        <taxon>Betaproteobacteria</taxon>
        <taxon>Rhodocyclales</taxon>
        <taxon>Rhodocyclaceae</taxon>
        <taxon>Viridibacterium</taxon>
    </lineage>
</organism>
<dbReference type="RefSeq" id="WP_345533432.1">
    <property type="nucleotide sequence ID" value="NZ_BAABLD010000008.1"/>
</dbReference>
<name>A0ABP9QUC4_9RHOO</name>
<proteinExistence type="predicted"/>
<evidence type="ECO:0000313" key="4">
    <source>
        <dbReference type="Proteomes" id="UP001500547"/>
    </source>
</evidence>
<feature type="region of interest" description="Disordered" evidence="1">
    <location>
        <begin position="61"/>
        <end position="108"/>
    </location>
</feature>
<evidence type="ECO:0000313" key="3">
    <source>
        <dbReference type="EMBL" id="GAA5167434.1"/>
    </source>
</evidence>
<keyword evidence="4" id="KW-1185">Reference proteome</keyword>
<reference evidence="4" key="1">
    <citation type="journal article" date="2019" name="Int. J. Syst. Evol. Microbiol.">
        <title>The Global Catalogue of Microorganisms (GCM) 10K type strain sequencing project: providing services to taxonomists for standard genome sequencing and annotation.</title>
        <authorList>
            <consortium name="The Broad Institute Genomics Platform"/>
            <consortium name="The Broad Institute Genome Sequencing Center for Infectious Disease"/>
            <person name="Wu L."/>
            <person name="Ma J."/>
        </authorList>
    </citation>
    <scope>NUCLEOTIDE SEQUENCE [LARGE SCALE GENOMIC DNA]</scope>
    <source>
        <strain evidence="4">JCM 18715</strain>
    </source>
</reference>
<dbReference type="EMBL" id="BAABLD010000008">
    <property type="protein sequence ID" value="GAA5167434.1"/>
    <property type="molecule type" value="Genomic_DNA"/>
</dbReference>
<sequence>MRLTILATSFALVLSACAMTPEADTPPPASVAAVPTPAVSMPVAPEETAPAVERPLVVTPAPERKPVTAKPKSTAASESADSKRSAVRTTTAGSPTVAVAPGAKPVPGPETGIMRISMTTNNTPPVVARAPLQGPSWLKSCKNRQDQGDVIMCDADTLLAYPGEKVLVYSRDARKVGKLPNGGKVVLRESLPNVYRFFVLQ</sequence>
<comment type="caution">
    <text evidence="3">The sequence shown here is derived from an EMBL/GenBank/DDBJ whole genome shotgun (WGS) entry which is preliminary data.</text>
</comment>